<keyword evidence="7" id="KW-0460">Magnesium</keyword>
<evidence type="ECO:0000256" key="7">
    <source>
        <dbReference type="PIRSR" id="PIRSR600715-1"/>
    </source>
</evidence>
<feature type="transmembrane region" description="Helical" evidence="9">
    <location>
        <begin position="253"/>
        <end position="273"/>
    </location>
</feature>
<keyword evidence="2" id="KW-1003">Cell membrane</keyword>
<dbReference type="AlphaFoldDB" id="A0A2A2EKA6"/>
<dbReference type="GO" id="GO:0046872">
    <property type="term" value="F:metal ion binding"/>
    <property type="evidence" value="ECO:0007669"/>
    <property type="project" value="UniProtKB-KW"/>
</dbReference>
<dbReference type="GO" id="GO:0016780">
    <property type="term" value="F:phosphotransferase activity, for other substituted phosphate groups"/>
    <property type="evidence" value="ECO:0007669"/>
    <property type="project" value="InterPro"/>
</dbReference>
<dbReference type="GO" id="GO:0009103">
    <property type="term" value="P:lipopolysaccharide biosynthetic process"/>
    <property type="evidence" value="ECO:0007669"/>
    <property type="project" value="TreeGrafter"/>
</dbReference>
<dbReference type="PANTHER" id="PTHR22926:SF3">
    <property type="entry name" value="UNDECAPRENYL-PHOSPHATE ALPHA-N-ACETYLGLUCOSAMINYL 1-PHOSPHATE TRANSFERASE"/>
    <property type="match status" value="1"/>
</dbReference>
<feature type="binding site" evidence="7">
    <location>
        <position position="223"/>
    </location>
    <ligand>
        <name>Mg(2+)</name>
        <dbReference type="ChEBI" id="CHEBI:18420"/>
    </ligand>
</feature>
<evidence type="ECO:0000313" key="11">
    <source>
        <dbReference type="Proteomes" id="UP000217986"/>
    </source>
</evidence>
<evidence type="ECO:0000256" key="5">
    <source>
        <dbReference type="ARBA" id="ARBA00022989"/>
    </source>
</evidence>
<keyword evidence="4 9" id="KW-0812">Transmembrane</keyword>
<comment type="subcellular location">
    <subcellularLocation>
        <location evidence="1">Cell membrane</location>
        <topology evidence="1">Multi-pass membrane protein</topology>
    </subcellularLocation>
</comment>
<dbReference type="GO" id="GO:0071555">
    <property type="term" value="P:cell wall organization"/>
    <property type="evidence" value="ECO:0007669"/>
    <property type="project" value="TreeGrafter"/>
</dbReference>
<evidence type="ECO:0000256" key="8">
    <source>
        <dbReference type="SAM" id="MobiDB-lite"/>
    </source>
</evidence>
<dbReference type="RefSeq" id="WP_095613259.1">
    <property type="nucleotide sequence ID" value="NZ_MVOG01000012.1"/>
</dbReference>
<feature type="compositionally biased region" description="Low complexity" evidence="8">
    <location>
        <begin position="397"/>
        <end position="409"/>
    </location>
</feature>
<gene>
    <name evidence="10" type="ORF">B1400_0889</name>
</gene>
<organism evidence="10 11">
    <name type="scientific">Bifidobacterium italicum</name>
    <dbReference type="NCBI Taxonomy" id="1960968"/>
    <lineage>
        <taxon>Bacteria</taxon>
        <taxon>Bacillati</taxon>
        <taxon>Actinomycetota</taxon>
        <taxon>Actinomycetes</taxon>
        <taxon>Bifidobacteriales</taxon>
        <taxon>Bifidobacteriaceae</taxon>
        <taxon>Bifidobacterium</taxon>
    </lineage>
</organism>
<comment type="cofactor">
    <cofactor evidence="7">
        <name>Mg(2+)</name>
        <dbReference type="ChEBI" id="CHEBI:18420"/>
    </cofactor>
</comment>
<feature type="transmembrane region" description="Helical" evidence="9">
    <location>
        <begin position="81"/>
        <end position="100"/>
    </location>
</feature>
<proteinExistence type="predicted"/>
<evidence type="ECO:0000256" key="4">
    <source>
        <dbReference type="ARBA" id="ARBA00022692"/>
    </source>
</evidence>
<feature type="region of interest" description="Disordered" evidence="8">
    <location>
        <begin position="362"/>
        <end position="417"/>
    </location>
</feature>
<feature type="transmembrane region" description="Helical" evidence="9">
    <location>
        <begin position="191"/>
        <end position="211"/>
    </location>
</feature>
<evidence type="ECO:0000256" key="1">
    <source>
        <dbReference type="ARBA" id="ARBA00004651"/>
    </source>
</evidence>
<dbReference type="EMBL" id="MVOG01000012">
    <property type="protein sequence ID" value="PAU69380.1"/>
    <property type="molecule type" value="Genomic_DNA"/>
</dbReference>
<dbReference type="GO" id="GO:0044038">
    <property type="term" value="P:cell wall macromolecule biosynthetic process"/>
    <property type="evidence" value="ECO:0007669"/>
    <property type="project" value="TreeGrafter"/>
</dbReference>
<keyword evidence="6 9" id="KW-0472">Membrane</keyword>
<comment type="caution">
    <text evidence="10">The sequence shown here is derived from an EMBL/GenBank/DDBJ whole genome shotgun (WGS) entry which is preliminary data.</text>
</comment>
<feature type="compositionally biased region" description="Basic and acidic residues" evidence="8">
    <location>
        <begin position="373"/>
        <end position="388"/>
    </location>
</feature>
<dbReference type="OrthoDB" id="9783652at2"/>
<keyword evidence="11" id="KW-1185">Reference proteome</keyword>
<feature type="transmembrane region" description="Helical" evidence="9">
    <location>
        <begin position="112"/>
        <end position="133"/>
    </location>
</feature>
<dbReference type="GO" id="GO:0005886">
    <property type="term" value="C:plasma membrane"/>
    <property type="evidence" value="ECO:0007669"/>
    <property type="project" value="UniProtKB-SubCell"/>
</dbReference>
<evidence type="ECO:0000256" key="3">
    <source>
        <dbReference type="ARBA" id="ARBA00022679"/>
    </source>
</evidence>
<dbReference type="CDD" id="cd06853">
    <property type="entry name" value="GT_WecA_like"/>
    <property type="match status" value="1"/>
</dbReference>
<protein>
    <submittedName>
        <fullName evidence="10">UDP-N-acetylmuramyl pentapeptide phosphotransferase</fullName>
    </submittedName>
</protein>
<name>A0A2A2EKA6_9BIFI</name>
<dbReference type="Pfam" id="PF00953">
    <property type="entry name" value="Glycos_transf_4"/>
    <property type="match status" value="1"/>
</dbReference>
<feature type="transmembrane region" description="Helical" evidence="9">
    <location>
        <begin position="310"/>
        <end position="331"/>
    </location>
</feature>
<keyword evidence="5 9" id="KW-1133">Transmembrane helix</keyword>
<accession>A0A2A2EKA6</accession>
<evidence type="ECO:0000256" key="9">
    <source>
        <dbReference type="SAM" id="Phobius"/>
    </source>
</evidence>
<feature type="transmembrane region" description="Helical" evidence="9">
    <location>
        <begin position="165"/>
        <end position="184"/>
    </location>
</feature>
<feature type="transmembrane region" description="Helical" evidence="9">
    <location>
        <begin position="337"/>
        <end position="354"/>
    </location>
</feature>
<keyword evidence="3 10" id="KW-0808">Transferase</keyword>
<evidence type="ECO:0000256" key="2">
    <source>
        <dbReference type="ARBA" id="ARBA00022475"/>
    </source>
</evidence>
<feature type="transmembrane region" description="Helical" evidence="9">
    <location>
        <begin position="50"/>
        <end position="69"/>
    </location>
</feature>
<dbReference type="Proteomes" id="UP000217986">
    <property type="component" value="Unassembled WGS sequence"/>
</dbReference>
<feature type="binding site" evidence="7">
    <location>
        <position position="157"/>
    </location>
    <ligand>
        <name>Mg(2+)</name>
        <dbReference type="ChEBI" id="CHEBI:18420"/>
    </ligand>
</feature>
<evidence type="ECO:0000256" key="6">
    <source>
        <dbReference type="ARBA" id="ARBA00023136"/>
    </source>
</evidence>
<evidence type="ECO:0000313" key="10">
    <source>
        <dbReference type="EMBL" id="PAU69380.1"/>
    </source>
</evidence>
<keyword evidence="7" id="KW-0479">Metal-binding</keyword>
<dbReference type="PANTHER" id="PTHR22926">
    <property type="entry name" value="PHOSPHO-N-ACETYLMURAMOYL-PENTAPEPTIDE-TRANSFERASE"/>
    <property type="match status" value="1"/>
</dbReference>
<dbReference type="InterPro" id="IPR000715">
    <property type="entry name" value="Glycosyl_transferase_4"/>
</dbReference>
<sequence length="417" mass="45067">MKVYLFICLLAACATFLYTPIVRHVAIRVGAVGEVRARDVHTVPTPRMGGVGMLCGFLTAMFFASRLNFLQGVFRENHQAYIVMAGAALICLLGVCDDIWDLDWMLKLAGQLLISVFVAWGGLQIITLPIGSLVTASPTISIAITALLIVVSINAVNFVDGLDGLAAGIVAIGGIAFGIYSYILARSAPSYASMATLVDVAMVGVCLGFLLHNWHPAKLFMGDSGSMLLGYLITCASIIMTGRIDPATVNASIYLPAFMPILLPILVLFLPVLDMMMAICRRLSKGQSPMHPDRMHLHHRMLRIGHSVRGAVLILWGWAALIAFGSLMLLFFRPLHVLVVFLMAAAALTVATMYPSIRRRMNGEVDGEEPPEERDADHPGHARGGDGRHRARHMRDAASSGPASPSAGGRQRGRRDE</sequence>
<reference evidence="10 11" key="1">
    <citation type="journal article" date="2017" name="ISME J.">
        <title>Unveiling bifidobacterial biogeography across the mammalian branch of the tree of life.</title>
        <authorList>
            <person name="Milani C."/>
            <person name="Mangifesta M."/>
            <person name="Mancabelli L."/>
            <person name="Lugli G.A."/>
            <person name="James K."/>
            <person name="Duranti S."/>
            <person name="Turroni F."/>
            <person name="Ferrario C."/>
            <person name="Ossiprandi M.C."/>
            <person name="van Sinderen D."/>
            <person name="Ventura M."/>
        </authorList>
    </citation>
    <scope>NUCLEOTIDE SEQUENCE [LARGE SCALE GENOMIC DNA]</scope>
    <source>
        <strain evidence="10 11">70</strain>
    </source>
</reference>
<feature type="transmembrane region" description="Helical" evidence="9">
    <location>
        <begin position="140"/>
        <end position="159"/>
    </location>
</feature>